<name>A0A0L0DA29_THETB</name>
<organism evidence="3 4">
    <name type="scientific">Thecamonas trahens ATCC 50062</name>
    <dbReference type="NCBI Taxonomy" id="461836"/>
    <lineage>
        <taxon>Eukaryota</taxon>
        <taxon>Apusozoa</taxon>
        <taxon>Apusomonadida</taxon>
        <taxon>Apusomonadidae</taxon>
        <taxon>Thecamonas</taxon>
    </lineage>
</organism>
<evidence type="ECO:0000256" key="1">
    <source>
        <dbReference type="SAM" id="MobiDB-lite"/>
    </source>
</evidence>
<dbReference type="RefSeq" id="XP_013758368.1">
    <property type="nucleotide sequence ID" value="XM_013902914.1"/>
</dbReference>
<protein>
    <recommendedName>
        <fullName evidence="2">BSD domain-containing protein</fullName>
    </recommendedName>
</protein>
<dbReference type="InterPro" id="IPR005607">
    <property type="entry name" value="BSD_dom"/>
</dbReference>
<dbReference type="Gene3D" id="1.10.3970.10">
    <property type="entry name" value="BSD domain"/>
    <property type="match status" value="1"/>
</dbReference>
<feature type="region of interest" description="Disordered" evidence="1">
    <location>
        <begin position="379"/>
        <end position="402"/>
    </location>
</feature>
<feature type="compositionally biased region" description="Acidic residues" evidence="1">
    <location>
        <begin position="384"/>
        <end position="402"/>
    </location>
</feature>
<dbReference type="EMBL" id="GL349452">
    <property type="protein sequence ID" value="KNC48951.1"/>
    <property type="molecule type" value="Genomic_DNA"/>
</dbReference>
<feature type="compositionally biased region" description="Basic and acidic residues" evidence="1">
    <location>
        <begin position="103"/>
        <end position="112"/>
    </location>
</feature>
<dbReference type="GeneID" id="25564230"/>
<dbReference type="PANTHER" id="PTHR16019">
    <property type="entry name" value="SYNAPSE-ASSOCIATED PROTEIN"/>
    <property type="match status" value="1"/>
</dbReference>
<keyword evidence="4" id="KW-1185">Reference proteome</keyword>
<dbReference type="PROSITE" id="PS50858">
    <property type="entry name" value="BSD"/>
    <property type="match status" value="1"/>
</dbReference>
<feature type="region of interest" description="Disordered" evidence="1">
    <location>
        <begin position="95"/>
        <end position="134"/>
    </location>
</feature>
<feature type="compositionally biased region" description="Low complexity" evidence="1">
    <location>
        <begin position="296"/>
        <end position="367"/>
    </location>
</feature>
<dbReference type="Proteomes" id="UP000054408">
    <property type="component" value="Unassembled WGS sequence"/>
</dbReference>
<dbReference type="SUPFAM" id="SSF140383">
    <property type="entry name" value="BSD domain-like"/>
    <property type="match status" value="1"/>
</dbReference>
<proteinExistence type="predicted"/>
<evidence type="ECO:0000259" key="2">
    <source>
        <dbReference type="PROSITE" id="PS50858"/>
    </source>
</evidence>
<evidence type="ECO:0000313" key="4">
    <source>
        <dbReference type="Proteomes" id="UP000054408"/>
    </source>
</evidence>
<sequence>MDLFWGNPLSEPPSSSEAPASSAPASSAPPPATSSADATPRPTTEAEARAEPGGGSSWWGLIDTIKGKSTEILEVYKRDLGEFVSTISEDTRESLHAAASAVRGERGEHGDADGSLPGSRPGSASGDSSARRQAGDDVGLAALSRFDAALHKLQCDPATFCHDPEPEAEYQAWLADFDVDSKTADIAELLKVSESVRTLHTRLVPSSLPYADFWAHYYFNVHRLEQEQARRAKLVERAQASDDDELGGWGTDDDDDDDEPGELNDGELGAATDRDGSSTELVSADVTPVPQPAPVAEPVSKAEAEAEPASAAEAEVEAASVAEAKPVAEAEPVAEPVAEAEPMAEPVAEAEPMAEPVAEAEPMAEPVAEPAPVTATTRLALADETGDIDDGDDDDDGWLDWE</sequence>
<dbReference type="InterPro" id="IPR035925">
    <property type="entry name" value="BSD_dom_sf"/>
</dbReference>
<accession>A0A0L0DA29</accession>
<evidence type="ECO:0000313" key="3">
    <source>
        <dbReference type="EMBL" id="KNC48951.1"/>
    </source>
</evidence>
<dbReference type="SMART" id="SM00751">
    <property type="entry name" value="BSD"/>
    <property type="match status" value="1"/>
</dbReference>
<gene>
    <name evidence="3" type="ORF">AMSG_04696</name>
</gene>
<dbReference type="OrthoDB" id="73788at2759"/>
<feature type="region of interest" description="Disordered" evidence="1">
    <location>
        <begin position="236"/>
        <end position="367"/>
    </location>
</feature>
<dbReference type="PANTHER" id="PTHR16019:SF5">
    <property type="entry name" value="BSD DOMAIN-CONTAINING PROTEIN 1"/>
    <property type="match status" value="1"/>
</dbReference>
<feature type="domain" description="BSD" evidence="2">
    <location>
        <begin position="173"/>
        <end position="225"/>
    </location>
</feature>
<dbReference type="eggNOG" id="KOG2690">
    <property type="taxonomic scope" value="Eukaryota"/>
</dbReference>
<reference evidence="3 4" key="1">
    <citation type="submission" date="2010-05" db="EMBL/GenBank/DDBJ databases">
        <title>The Genome Sequence of Thecamonas trahens ATCC 50062.</title>
        <authorList>
            <consortium name="The Broad Institute Genome Sequencing Platform"/>
            <person name="Russ C."/>
            <person name="Cuomo C."/>
            <person name="Shea T."/>
            <person name="Young S.K."/>
            <person name="Zeng Q."/>
            <person name="Koehrsen M."/>
            <person name="Haas B."/>
            <person name="Borodovsky M."/>
            <person name="Guigo R."/>
            <person name="Alvarado L."/>
            <person name="Berlin A."/>
            <person name="Bochicchio J."/>
            <person name="Borenstein D."/>
            <person name="Chapman S."/>
            <person name="Chen Z."/>
            <person name="Freedman E."/>
            <person name="Gellesch M."/>
            <person name="Goldberg J."/>
            <person name="Griggs A."/>
            <person name="Gujja S."/>
            <person name="Heilman E."/>
            <person name="Heiman D."/>
            <person name="Hepburn T."/>
            <person name="Howarth C."/>
            <person name="Jen D."/>
            <person name="Larson L."/>
            <person name="Mehta T."/>
            <person name="Park D."/>
            <person name="Pearson M."/>
            <person name="Roberts A."/>
            <person name="Saif S."/>
            <person name="Shenoy N."/>
            <person name="Sisk P."/>
            <person name="Stolte C."/>
            <person name="Sykes S."/>
            <person name="Thomson T."/>
            <person name="Walk T."/>
            <person name="White J."/>
            <person name="Yandava C."/>
            <person name="Burger G."/>
            <person name="Gray M.W."/>
            <person name="Holland P.W.H."/>
            <person name="King N."/>
            <person name="Lang F.B.F."/>
            <person name="Roger A.J."/>
            <person name="Ruiz-Trillo I."/>
            <person name="Lander E."/>
            <person name="Nusbaum C."/>
        </authorList>
    </citation>
    <scope>NUCLEOTIDE SEQUENCE [LARGE SCALE GENOMIC DNA]</scope>
    <source>
        <strain evidence="3 4">ATCC 50062</strain>
    </source>
</reference>
<dbReference type="InterPro" id="IPR051494">
    <property type="entry name" value="BSD_domain-containing"/>
</dbReference>
<dbReference type="AlphaFoldDB" id="A0A0L0DA29"/>
<dbReference type="Pfam" id="PF03909">
    <property type="entry name" value="BSD"/>
    <property type="match status" value="1"/>
</dbReference>
<feature type="compositionally biased region" description="Acidic residues" evidence="1">
    <location>
        <begin position="241"/>
        <end position="265"/>
    </location>
</feature>
<feature type="compositionally biased region" description="Low complexity" evidence="1">
    <location>
        <begin position="12"/>
        <end position="26"/>
    </location>
</feature>
<feature type="region of interest" description="Disordered" evidence="1">
    <location>
        <begin position="1"/>
        <end position="61"/>
    </location>
</feature>
<dbReference type="GO" id="GO:0005737">
    <property type="term" value="C:cytoplasm"/>
    <property type="evidence" value="ECO:0007669"/>
    <property type="project" value="TreeGrafter"/>
</dbReference>
<dbReference type="OMA" id="GIMIEAK"/>